<evidence type="ECO:0000256" key="1">
    <source>
        <dbReference type="SAM" id="MobiDB-lite"/>
    </source>
</evidence>
<keyword evidence="3" id="KW-1185">Reference proteome</keyword>
<name>R7WTB7_9NOCA</name>
<organism evidence="2 3">
    <name type="scientific">Rhodococcus rhodnii LMG 5362</name>
    <dbReference type="NCBI Taxonomy" id="1273125"/>
    <lineage>
        <taxon>Bacteria</taxon>
        <taxon>Bacillati</taxon>
        <taxon>Actinomycetota</taxon>
        <taxon>Actinomycetes</taxon>
        <taxon>Mycobacteriales</taxon>
        <taxon>Nocardiaceae</taxon>
        <taxon>Rhodococcus</taxon>
    </lineage>
</organism>
<dbReference type="EMBL" id="APMY01000003">
    <property type="protein sequence ID" value="EOM78517.1"/>
    <property type="molecule type" value="Genomic_DNA"/>
</dbReference>
<comment type="caution">
    <text evidence="2">The sequence shown here is derived from an EMBL/GenBank/DDBJ whole genome shotgun (WGS) entry which is preliminary data.</text>
</comment>
<accession>R7WTB7</accession>
<proteinExistence type="predicted"/>
<dbReference type="PATRIC" id="fig|1273125.3.peg.54"/>
<feature type="region of interest" description="Disordered" evidence="1">
    <location>
        <begin position="1"/>
        <end position="53"/>
    </location>
</feature>
<protein>
    <submittedName>
        <fullName evidence="2">Uncharacterized protein</fullName>
    </submittedName>
</protein>
<gene>
    <name evidence="2" type="ORF">Rrhod_0054</name>
</gene>
<sequence length="53" mass="6051">MPSLSRCCGHGELRSRGPISATVTETRPQSWHFARESDTPRVREADRTRVMTH</sequence>
<evidence type="ECO:0000313" key="2">
    <source>
        <dbReference type="EMBL" id="EOM78517.1"/>
    </source>
</evidence>
<dbReference type="Proteomes" id="UP000013525">
    <property type="component" value="Unassembled WGS sequence"/>
</dbReference>
<reference evidence="2 3" key="1">
    <citation type="journal article" date="2013" name="Genome Announc.">
        <title>Draft Genome Sequence of Rhodococcus rhodnii Strain LMG5362, a Symbiont of Rhodnius prolixus (Hemiptera, Reduviidae, Triatominae), the Principle Vector of Trypanosoma cruzi.</title>
        <authorList>
            <person name="Pachebat J.A."/>
            <person name="van Keulen G."/>
            <person name="Whitten M.M."/>
            <person name="Girdwood S."/>
            <person name="Del Sol R."/>
            <person name="Dyson P.J."/>
            <person name="Facey P.D."/>
        </authorList>
    </citation>
    <scope>NUCLEOTIDE SEQUENCE [LARGE SCALE GENOMIC DNA]</scope>
    <source>
        <strain evidence="2 3">LMG 5362</strain>
    </source>
</reference>
<evidence type="ECO:0000313" key="3">
    <source>
        <dbReference type="Proteomes" id="UP000013525"/>
    </source>
</evidence>
<feature type="compositionally biased region" description="Basic and acidic residues" evidence="1">
    <location>
        <begin position="33"/>
        <end position="53"/>
    </location>
</feature>
<dbReference type="AlphaFoldDB" id="R7WTB7"/>